<dbReference type="Gene3D" id="1.10.287.70">
    <property type="match status" value="1"/>
</dbReference>
<feature type="transmembrane region" description="Helical" evidence="1">
    <location>
        <begin position="43"/>
        <end position="71"/>
    </location>
</feature>
<protein>
    <submittedName>
        <fullName evidence="3">Membrane protein YdjJ</fullName>
    </submittedName>
</protein>
<feature type="transmembrane region" description="Helical" evidence="1">
    <location>
        <begin position="118"/>
        <end position="139"/>
    </location>
</feature>
<sequence>MLVAHDAIRTTLSASNSGPLTKRLTSTLWFMLLLLHRRGRGHAILAAAGVWITISLIAFWMLMAWLGWFLLFCSDPQAVVNATSKTTADLVERAYYAGYTLTTLGYGDYVPGNNHWRIVPGLAAANGFFLFTAAITYILNVVANVTQKRQLALAMTALGQTPHQMLETTADDGAFTTLASQLQQVQSSIGTVGQQHLAFPILHYYHGETGDKALPLAMTRLYQTLALVCFACPGLDTSTRSQLLIAQRNLDRFLETLSTDFIQPSRHMPDIPDLDAYAQLPGVQKSATEMQEHLASLDHQRLLLAYVRKDGWEWQDVWKTPTT</sequence>
<dbReference type="EMBL" id="BMZM01000001">
    <property type="protein sequence ID" value="GHC17233.1"/>
    <property type="molecule type" value="Genomic_DNA"/>
</dbReference>
<dbReference type="SUPFAM" id="SSF81324">
    <property type="entry name" value="Voltage-gated potassium channels"/>
    <property type="match status" value="1"/>
</dbReference>
<keyword evidence="1" id="KW-1133">Transmembrane helix</keyword>
<dbReference type="Pfam" id="PF07885">
    <property type="entry name" value="Ion_trans_2"/>
    <property type="match status" value="1"/>
</dbReference>
<feature type="domain" description="Potassium channel" evidence="2">
    <location>
        <begin position="60"/>
        <end position="142"/>
    </location>
</feature>
<evidence type="ECO:0000259" key="2">
    <source>
        <dbReference type="Pfam" id="PF07885"/>
    </source>
</evidence>
<keyword evidence="4" id="KW-1185">Reference proteome</keyword>
<keyword evidence="1" id="KW-0472">Membrane</keyword>
<reference evidence="4" key="1">
    <citation type="journal article" date="2019" name="Int. J. Syst. Evol. Microbiol.">
        <title>The Global Catalogue of Microorganisms (GCM) 10K type strain sequencing project: providing services to taxonomists for standard genome sequencing and annotation.</title>
        <authorList>
            <consortium name="The Broad Institute Genomics Platform"/>
            <consortium name="The Broad Institute Genome Sequencing Center for Infectious Disease"/>
            <person name="Wu L."/>
            <person name="Ma J."/>
        </authorList>
    </citation>
    <scope>NUCLEOTIDE SEQUENCE [LARGE SCALE GENOMIC DNA]</scope>
    <source>
        <strain evidence="4">KCTC 42082</strain>
    </source>
</reference>
<evidence type="ECO:0000313" key="4">
    <source>
        <dbReference type="Proteomes" id="UP000604243"/>
    </source>
</evidence>
<organism evidence="3 4">
    <name type="scientific">Kushneria pakistanensis</name>
    <dbReference type="NCBI Taxonomy" id="1508770"/>
    <lineage>
        <taxon>Bacteria</taxon>
        <taxon>Pseudomonadati</taxon>
        <taxon>Pseudomonadota</taxon>
        <taxon>Gammaproteobacteria</taxon>
        <taxon>Oceanospirillales</taxon>
        <taxon>Halomonadaceae</taxon>
        <taxon>Kushneria</taxon>
    </lineage>
</organism>
<evidence type="ECO:0000313" key="3">
    <source>
        <dbReference type="EMBL" id="GHC17233.1"/>
    </source>
</evidence>
<evidence type="ECO:0000256" key="1">
    <source>
        <dbReference type="SAM" id="Phobius"/>
    </source>
</evidence>
<proteinExistence type="predicted"/>
<keyword evidence="1" id="KW-0812">Transmembrane</keyword>
<name>A0ABQ3FBV0_9GAMM</name>
<dbReference type="Proteomes" id="UP000604243">
    <property type="component" value="Unassembled WGS sequence"/>
</dbReference>
<accession>A0ABQ3FBV0</accession>
<gene>
    <name evidence="3" type="primary">ydjJ</name>
    <name evidence="3" type="ORF">GCM10010082_05380</name>
</gene>
<dbReference type="InterPro" id="IPR013099">
    <property type="entry name" value="K_chnl_dom"/>
</dbReference>
<comment type="caution">
    <text evidence="3">The sequence shown here is derived from an EMBL/GenBank/DDBJ whole genome shotgun (WGS) entry which is preliminary data.</text>
</comment>